<dbReference type="AlphaFoldDB" id="A0A218YSG3"/>
<dbReference type="Proteomes" id="UP000242519">
    <property type="component" value="Unassembled WGS sequence"/>
</dbReference>
<gene>
    <name evidence="1" type="ORF">B2J93_8873</name>
</gene>
<accession>A0A218YSG3</accession>
<sequence length="163" mass="18398">MVTWLAGSRVKPRSTVASVKHWLQRSATSSCRFKALESEAATIETHLSNIRSTHKRPAWGMLKDFNSEDYSEIYPQFNQTDAEGWTVAGNVSHLQSPDRARLAKFWVSEFQKNPSDDLNEAVKKRETLRQGLKGIYEEIYRELLATADVIGVATTGLAKNNKI</sequence>
<dbReference type="InParanoid" id="A0A218YSG3"/>
<reference evidence="1 2" key="1">
    <citation type="submission" date="2017-04" db="EMBL/GenBank/DDBJ databases">
        <title>Draft genome sequence of Marssonina coronaria NL1: causal agent of apple blotch.</title>
        <authorList>
            <person name="Cheng Q."/>
        </authorList>
    </citation>
    <scope>NUCLEOTIDE SEQUENCE [LARGE SCALE GENOMIC DNA]</scope>
    <source>
        <strain evidence="1 2">NL1</strain>
    </source>
</reference>
<keyword evidence="2" id="KW-1185">Reference proteome</keyword>
<comment type="caution">
    <text evidence="1">The sequence shown here is derived from an EMBL/GenBank/DDBJ whole genome shotgun (WGS) entry which is preliminary data.</text>
</comment>
<organism evidence="1 2">
    <name type="scientific">Diplocarpon coronariae</name>
    <dbReference type="NCBI Taxonomy" id="2795749"/>
    <lineage>
        <taxon>Eukaryota</taxon>
        <taxon>Fungi</taxon>
        <taxon>Dikarya</taxon>
        <taxon>Ascomycota</taxon>
        <taxon>Pezizomycotina</taxon>
        <taxon>Leotiomycetes</taxon>
        <taxon>Helotiales</taxon>
        <taxon>Drepanopezizaceae</taxon>
        <taxon>Diplocarpon</taxon>
    </lineage>
</organism>
<evidence type="ECO:0000313" key="1">
    <source>
        <dbReference type="EMBL" id="OWO97762.1"/>
    </source>
</evidence>
<evidence type="ECO:0000313" key="2">
    <source>
        <dbReference type="Proteomes" id="UP000242519"/>
    </source>
</evidence>
<name>A0A218YSG3_9HELO</name>
<proteinExistence type="predicted"/>
<dbReference type="OrthoDB" id="2423195at2759"/>
<dbReference type="EMBL" id="MZNU01000425">
    <property type="protein sequence ID" value="OWO97762.1"/>
    <property type="molecule type" value="Genomic_DNA"/>
</dbReference>
<dbReference type="STRING" id="503106.A0A218YSG3"/>
<protein>
    <submittedName>
        <fullName evidence="1">NFX1-type zinc finger-containing protein</fullName>
    </submittedName>
</protein>